<feature type="transmembrane region" description="Helical" evidence="7">
    <location>
        <begin position="406"/>
        <end position="425"/>
    </location>
</feature>
<feature type="transmembrane region" description="Helical" evidence="7">
    <location>
        <begin position="274"/>
        <end position="294"/>
    </location>
</feature>
<evidence type="ECO:0000256" key="2">
    <source>
        <dbReference type="ARBA" id="ARBA00022475"/>
    </source>
</evidence>
<organism evidence="9 10">
    <name type="scientific">Actinomadura craniellae</name>
    <dbReference type="NCBI Taxonomy" id="2231787"/>
    <lineage>
        <taxon>Bacteria</taxon>
        <taxon>Bacillati</taxon>
        <taxon>Actinomycetota</taxon>
        <taxon>Actinomycetes</taxon>
        <taxon>Streptosporangiales</taxon>
        <taxon>Thermomonosporaceae</taxon>
        <taxon>Actinomadura</taxon>
    </lineage>
</organism>
<dbReference type="PANTHER" id="PTHR34820:SF4">
    <property type="entry name" value="INNER MEMBRANE PROTEIN YEBZ"/>
    <property type="match status" value="1"/>
</dbReference>
<dbReference type="GO" id="GO:0006825">
    <property type="term" value="P:copper ion transport"/>
    <property type="evidence" value="ECO:0007669"/>
    <property type="project" value="InterPro"/>
</dbReference>
<accession>A0A365GZN4</accession>
<feature type="transmembrane region" description="Helical" evidence="7">
    <location>
        <begin position="141"/>
        <end position="161"/>
    </location>
</feature>
<evidence type="ECO:0000256" key="7">
    <source>
        <dbReference type="SAM" id="Phobius"/>
    </source>
</evidence>
<dbReference type="OrthoDB" id="5241646at2"/>
<evidence type="ECO:0000259" key="8">
    <source>
        <dbReference type="Pfam" id="PF05425"/>
    </source>
</evidence>
<evidence type="ECO:0000256" key="3">
    <source>
        <dbReference type="ARBA" id="ARBA00022692"/>
    </source>
</evidence>
<keyword evidence="10" id="KW-1185">Reference proteome</keyword>
<dbReference type="InterPro" id="IPR032694">
    <property type="entry name" value="CopC/D"/>
</dbReference>
<sequence length="655" mass="67923">MTAEAPHHRSWSPRPLWLACAAFPAALVALAAALRWGAPPVAEVPTLSQAGPLTEGGLPVAEFLTNAAGTITVGWLLLAVVFLPAGEGGTLSAPARRCLRAASLGAAAWALAALGTAVLTISDLAGVPVTDVLKGSLLVGFLTDLTLGRALLAVAVIAVAVSAGARLPRTVDGAGYLLVAALAGLVPPVFTGHAASSGSHSLAVYGMAVHVIGAAVWVGGLVALTLMYRDVTDHLADVVSRYSGLALVCWAAVAASGLISAWTRLGGFDLTSRYGALVAVKTLALAALAALGWWHRRSSIPALRTSRRAMVFARVAAVEIVVMAVTMAVAVGLSRTAAPVQEAPPASTPEMMLGFPLPGPPDLRAYALGWWFDPPFLAVVLAGGALYLAGVLRLRRRGTAWPLPRTLAWFAGLAVVLVATCGGPARYSMVLFSVHVVQHLALSMLAPAMLLLGAPRTLALRALRAEPARAGRTPRQILLAVLHSRALWVLSHPLLASTLFVTSLYGFYRTPLFEASLRDHALHSLAMACFVLAGLLYLWTTVGSGPHRLRPGARFLPVLAVLPCHAFFGIGLMTSEGVLAAGWYNALGRAWGAAPLDDQRAAGGLALVIAGTTTALIVIALTHRWVREARRPGREPAAPGTDPAGRGRVTAGGAP</sequence>
<evidence type="ECO:0000256" key="5">
    <source>
        <dbReference type="ARBA" id="ARBA00023136"/>
    </source>
</evidence>
<feature type="transmembrane region" description="Helical" evidence="7">
    <location>
        <begin position="315"/>
        <end position="334"/>
    </location>
</feature>
<gene>
    <name evidence="9" type="ORF">DPM19_26595</name>
</gene>
<dbReference type="RefSeq" id="WP_111870770.1">
    <property type="nucleotide sequence ID" value="NZ_QLYX01000014.1"/>
</dbReference>
<evidence type="ECO:0000256" key="6">
    <source>
        <dbReference type="SAM" id="MobiDB-lite"/>
    </source>
</evidence>
<dbReference type="EMBL" id="QLYX01000014">
    <property type="protein sequence ID" value="RAY12281.1"/>
    <property type="molecule type" value="Genomic_DNA"/>
</dbReference>
<feature type="transmembrane region" description="Helical" evidence="7">
    <location>
        <begin position="98"/>
        <end position="121"/>
    </location>
</feature>
<keyword evidence="4 7" id="KW-1133">Transmembrane helix</keyword>
<dbReference type="GO" id="GO:0005886">
    <property type="term" value="C:plasma membrane"/>
    <property type="evidence" value="ECO:0007669"/>
    <property type="project" value="UniProtKB-SubCell"/>
</dbReference>
<feature type="domain" description="Copper resistance protein D" evidence="8">
    <location>
        <begin position="237"/>
        <end position="333"/>
    </location>
</feature>
<evidence type="ECO:0000313" key="10">
    <source>
        <dbReference type="Proteomes" id="UP000251891"/>
    </source>
</evidence>
<protein>
    <submittedName>
        <fullName evidence="9">Copper resistance protein CopD</fullName>
    </submittedName>
</protein>
<feature type="transmembrane region" description="Helical" evidence="7">
    <location>
        <begin position="520"/>
        <end position="543"/>
    </location>
</feature>
<feature type="transmembrane region" description="Helical" evidence="7">
    <location>
        <begin position="202"/>
        <end position="227"/>
    </location>
</feature>
<evidence type="ECO:0000313" key="9">
    <source>
        <dbReference type="EMBL" id="RAY12281.1"/>
    </source>
</evidence>
<dbReference type="Proteomes" id="UP000251891">
    <property type="component" value="Unassembled WGS sequence"/>
</dbReference>
<comment type="subcellular location">
    <subcellularLocation>
        <location evidence="1">Cell membrane</location>
        <topology evidence="1">Multi-pass membrane protein</topology>
    </subcellularLocation>
</comment>
<name>A0A365GZN4_9ACTN</name>
<evidence type="ECO:0000256" key="4">
    <source>
        <dbReference type="ARBA" id="ARBA00022989"/>
    </source>
</evidence>
<feature type="transmembrane region" description="Helical" evidence="7">
    <location>
        <begin position="239"/>
        <end position="262"/>
    </location>
</feature>
<keyword evidence="5 7" id="KW-0472">Membrane</keyword>
<dbReference type="AlphaFoldDB" id="A0A365GZN4"/>
<keyword evidence="3 7" id="KW-0812">Transmembrane</keyword>
<feature type="transmembrane region" description="Helical" evidence="7">
    <location>
        <begin position="555"/>
        <end position="581"/>
    </location>
</feature>
<feature type="transmembrane region" description="Helical" evidence="7">
    <location>
        <begin position="376"/>
        <end position="394"/>
    </location>
</feature>
<dbReference type="Pfam" id="PF05425">
    <property type="entry name" value="CopD"/>
    <property type="match status" value="1"/>
</dbReference>
<feature type="transmembrane region" description="Helical" evidence="7">
    <location>
        <begin position="431"/>
        <end position="454"/>
    </location>
</feature>
<feature type="transmembrane region" description="Helical" evidence="7">
    <location>
        <begin position="63"/>
        <end position="86"/>
    </location>
</feature>
<keyword evidence="2" id="KW-1003">Cell membrane</keyword>
<dbReference type="InterPro" id="IPR019108">
    <property type="entry name" value="Caa3_assmbl_CtaG-rel"/>
</dbReference>
<dbReference type="InterPro" id="IPR008457">
    <property type="entry name" value="Cu-R_CopD_dom"/>
</dbReference>
<feature type="transmembrane region" description="Helical" evidence="7">
    <location>
        <begin position="486"/>
        <end position="508"/>
    </location>
</feature>
<comment type="caution">
    <text evidence="9">The sequence shown here is derived from an EMBL/GenBank/DDBJ whole genome shotgun (WGS) entry which is preliminary data.</text>
</comment>
<proteinExistence type="predicted"/>
<evidence type="ECO:0000256" key="1">
    <source>
        <dbReference type="ARBA" id="ARBA00004651"/>
    </source>
</evidence>
<feature type="transmembrane region" description="Helical" evidence="7">
    <location>
        <begin position="173"/>
        <end position="190"/>
    </location>
</feature>
<dbReference type="Pfam" id="PF09678">
    <property type="entry name" value="Caa3_CtaG"/>
    <property type="match status" value="1"/>
</dbReference>
<feature type="transmembrane region" description="Helical" evidence="7">
    <location>
        <begin position="601"/>
        <end position="621"/>
    </location>
</feature>
<dbReference type="PANTHER" id="PTHR34820">
    <property type="entry name" value="INNER MEMBRANE PROTEIN YEBZ"/>
    <property type="match status" value="1"/>
</dbReference>
<reference evidence="9 10" key="1">
    <citation type="submission" date="2018-06" db="EMBL/GenBank/DDBJ databases">
        <title>Actinomadura craniellae sp. nov. isolated from marine sponge Craniella sp.</title>
        <authorList>
            <person name="Li L."/>
            <person name="Xu Q.H."/>
            <person name="Lin H.W."/>
            <person name="Lu Y.H."/>
        </authorList>
    </citation>
    <scope>NUCLEOTIDE SEQUENCE [LARGE SCALE GENOMIC DNA]</scope>
    <source>
        <strain evidence="9 10">LHW63021</strain>
    </source>
</reference>
<feature type="region of interest" description="Disordered" evidence="6">
    <location>
        <begin position="630"/>
        <end position="655"/>
    </location>
</feature>